<dbReference type="PRINTS" id="PR00080">
    <property type="entry name" value="SDRFAMILY"/>
</dbReference>
<keyword evidence="6" id="KW-1185">Reference proteome</keyword>
<keyword evidence="2" id="KW-0521">NADP</keyword>
<reference evidence="5 6" key="1">
    <citation type="submission" date="2019-06" db="EMBL/GenBank/DDBJ databases">
        <title>Sequencing the genomes of 1000 actinobacteria strains.</title>
        <authorList>
            <person name="Klenk H.-P."/>
        </authorList>
    </citation>
    <scope>NUCLEOTIDE SEQUENCE [LARGE SCALE GENOMIC DNA]</scope>
    <source>
        <strain evidence="5 6">DSM 26477</strain>
    </source>
</reference>
<dbReference type="FunFam" id="3.40.50.720:FF:000115">
    <property type="entry name" value="3-oxoacyl-[acyl-carrier-protein] reductase FabG"/>
    <property type="match status" value="1"/>
</dbReference>
<dbReference type="InterPro" id="IPR002347">
    <property type="entry name" value="SDR_fam"/>
</dbReference>
<dbReference type="GO" id="GO:0032787">
    <property type="term" value="P:monocarboxylic acid metabolic process"/>
    <property type="evidence" value="ECO:0007669"/>
    <property type="project" value="UniProtKB-ARBA"/>
</dbReference>
<dbReference type="OrthoDB" id="9804774at2"/>
<dbReference type="PRINTS" id="PR00081">
    <property type="entry name" value="GDHRDH"/>
</dbReference>
<comment type="similarity">
    <text evidence="1">Belongs to the short-chain dehydrogenases/reductases (SDR) family.</text>
</comment>
<sequence>MSENTKTAIVTGGARGIGAAVAKRLAEDGFAVGVLDIDEVACANTVEQIRAAGGRAITLGADVSNEEQVEEAVARCARELGAPVVLINNAGIIRDNPLFKMSTQEWDLVLSIHLKGSFLMTRAVQSHMTKSGWGRIINMSSISALGNKGQSNYAAAKAGIQGFTKTLAIELGKFGVTANCIAPGYIETDMLVQTADRMGISYDEFASKMVAETAVARMGQPEDIAAAVAFFARDDASFVTGQILYVAGGPYA</sequence>
<dbReference type="SUPFAM" id="SSF51735">
    <property type="entry name" value="NAD(P)-binding Rossmann-fold domains"/>
    <property type="match status" value="1"/>
</dbReference>
<proteinExistence type="inferred from homology"/>
<evidence type="ECO:0000313" key="5">
    <source>
        <dbReference type="EMBL" id="TQL46565.1"/>
    </source>
</evidence>
<evidence type="ECO:0000259" key="4">
    <source>
        <dbReference type="SMART" id="SM00822"/>
    </source>
</evidence>
<evidence type="ECO:0000256" key="2">
    <source>
        <dbReference type="ARBA" id="ARBA00022857"/>
    </source>
</evidence>
<keyword evidence="3" id="KW-0560">Oxidoreductase</keyword>
<dbReference type="InterPro" id="IPR036291">
    <property type="entry name" value="NAD(P)-bd_dom_sf"/>
</dbReference>
<dbReference type="PANTHER" id="PTHR42879">
    <property type="entry name" value="3-OXOACYL-(ACYL-CARRIER-PROTEIN) REDUCTASE"/>
    <property type="match status" value="1"/>
</dbReference>
<protein>
    <submittedName>
        <fullName evidence="5">3-oxoacyl-[acyl-carrier protein] reductase</fullName>
    </submittedName>
</protein>
<dbReference type="SMART" id="SM00822">
    <property type="entry name" value="PKS_KR"/>
    <property type="match status" value="1"/>
</dbReference>
<evidence type="ECO:0000256" key="1">
    <source>
        <dbReference type="ARBA" id="ARBA00006484"/>
    </source>
</evidence>
<dbReference type="InterPro" id="IPR050259">
    <property type="entry name" value="SDR"/>
</dbReference>
<dbReference type="NCBIfam" id="NF009466">
    <property type="entry name" value="PRK12826.1-2"/>
    <property type="match status" value="1"/>
</dbReference>
<name>A0A542YEQ6_9MICO</name>
<dbReference type="EMBL" id="VFOM01000002">
    <property type="protein sequence ID" value="TQL46565.1"/>
    <property type="molecule type" value="Genomic_DNA"/>
</dbReference>
<dbReference type="Pfam" id="PF13561">
    <property type="entry name" value="adh_short_C2"/>
    <property type="match status" value="1"/>
</dbReference>
<dbReference type="AlphaFoldDB" id="A0A542YEQ6"/>
<dbReference type="InterPro" id="IPR057326">
    <property type="entry name" value="KR_dom"/>
</dbReference>
<dbReference type="PANTHER" id="PTHR42879:SF2">
    <property type="entry name" value="3-OXOACYL-[ACYL-CARRIER-PROTEIN] REDUCTASE FABG"/>
    <property type="match status" value="1"/>
</dbReference>
<accession>A0A542YEQ6</accession>
<gene>
    <name evidence="5" type="ORF">FB562_2089</name>
</gene>
<evidence type="ECO:0000313" key="6">
    <source>
        <dbReference type="Proteomes" id="UP000317998"/>
    </source>
</evidence>
<dbReference type="GO" id="GO:0016491">
    <property type="term" value="F:oxidoreductase activity"/>
    <property type="evidence" value="ECO:0007669"/>
    <property type="project" value="UniProtKB-KW"/>
</dbReference>
<comment type="caution">
    <text evidence="5">The sequence shown here is derived from an EMBL/GenBank/DDBJ whole genome shotgun (WGS) entry which is preliminary data.</text>
</comment>
<dbReference type="InterPro" id="IPR020904">
    <property type="entry name" value="Sc_DH/Rdtase_CS"/>
</dbReference>
<dbReference type="Gene3D" id="3.40.50.720">
    <property type="entry name" value="NAD(P)-binding Rossmann-like Domain"/>
    <property type="match status" value="1"/>
</dbReference>
<dbReference type="PROSITE" id="PS00061">
    <property type="entry name" value="ADH_SHORT"/>
    <property type="match status" value="1"/>
</dbReference>
<dbReference type="RefSeq" id="WP_141881223.1">
    <property type="nucleotide sequence ID" value="NZ_VFOM01000002.1"/>
</dbReference>
<dbReference type="Proteomes" id="UP000317998">
    <property type="component" value="Unassembled WGS sequence"/>
</dbReference>
<evidence type="ECO:0000256" key="3">
    <source>
        <dbReference type="ARBA" id="ARBA00023002"/>
    </source>
</evidence>
<feature type="domain" description="Ketoreductase" evidence="4">
    <location>
        <begin position="6"/>
        <end position="184"/>
    </location>
</feature>
<organism evidence="5 6">
    <name type="scientific">Homoserinimonas aerilata</name>
    <dbReference type="NCBI Taxonomy" id="1162970"/>
    <lineage>
        <taxon>Bacteria</taxon>
        <taxon>Bacillati</taxon>
        <taxon>Actinomycetota</taxon>
        <taxon>Actinomycetes</taxon>
        <taxon>Micrococcales</taxon>
        <taxon>Microbacteriaceae</taxon>
        <taxon>Homoserinimonas</taxon>
    </lineage>
</organism>